<evidence type="ECO:0000313" key="2">
    <source>
        <dbReference type="Proteomes" id="UP000478052"/>
    </source>
</evidence>
<dbReference type="Proteomes" id="UP000478052">
    <property type="component" value="Unassembled WGS sequence"/>
</dbReference>
<dbReference type="InterPro" id="IPR012337">
    <property type="entry name" value="RNaseH-like_sf"/>
</dbReference>
<dbReference type="PANTHER" id="PTHR47501">
    <property type="entry name" value="TRANSPOSASE-RELATED"/>
    <property type="match status" value="1"/>
</dbReference>
<name>A0A6G0VXI7_APHCR</name>
<dbReference type="SUPFAM" id="SSF53098">
    <property type="entry name" value="Ribonuclease H-like"/>
    <property type="match status" value="1"/>
</dbReference>
<comment type="caution">
    <text evidence="1">The sequence shown here is derived from an EMBL/GenBank/DDBJ whole genome shotgun (WGS) entry which is preliminary data.</text>
</comment>
<keyword evidence="2" id="KW-1185">Reference proteome</keyword>
<organism evidence="1 2">
    <name type="scientific">Aphis craccivora</name>
    <name type="common">Cowpea aphid</name>
    <dbReference type="NCBI Taxonomy" id="307492"/>
    <lineage>
        <taxon>Eukaryota</taxon>
        <taxon>Metazoa</taxon>
        <taxon>Ecdysozoa</taxon>
        <taxon>Arthropoda</taxon>
        <taxon>Hexapoda</taxon>
        <taxon>Insecta</taxon>
        <taxon>Pterygota</taxon>
        <taxon>Neoptera</taxon>
        <taxon>Paraneoptera</taxon>
        <taxon>Hemiptera</taxon>
        <taxon>Sternorrhyncha</taxon>
        <taxon>Aphidomorpha</taxon>
        <taxon>Aphidoidea</taxon>
        <taxon>Aphididae</taxon>
        <taxon>Aphidini</taxon>
        <taxon>Aphis</taxon>
        <taxon>Aphis</taxon>
    </lineage>
</organism>
<feature type="non-terminal residue" evidence="1">
    <location>
        <position position="1"/>
    </location>
</feature>
<accession>A0A6G0VXI7</accession>
<proteinExistence type="predicted"/>
<dbReference type="OrthoDB" id="6587994at2759"/>
<dbReference type="EMBL" id="VUJU01011612">
    <property type="protein sequence ID" value="KAF0710570.1"/>
    <property type="molecule type" value="Genomic_DNA"/>
</dbReference>
<evidence type="ECO:0000313" key="1">
    <source>
        <dbReference type="EMBL" id="KAF0710570.1"/>
    </source>
</evidence>
<dbReference type="AlphaFoldDB" id="A0A6G0VXI7"/>
<reference evidence="1 2" key="1">
    <citation type="submission" date="2019-08" db="EMBL/GenBank/DDBJ databases">
        <title>Whole genome of Aphis craccivora.</title>
        <authorList>
            <person name="Voronova N.V."/>
            <person name="Shulinski R.S."/>
            <person name="Bandarenka Y.V."/>
            <person name="Zhorov D.G."/>
            <person name="Warner D."/>
        </authorList>
    </citation>
    <scope>NUCLEOTIDE SEQUENCE [LARGE SCALE GENOMIC DNA]</scope>
    <source>
        <strain evidence="1">180601</strain>
        <tissue evidence="1">Whole Body</tissue>
    </source>
</reference>
<feature type="non-terminal residue" evidence="1">
    <location>
        <position position="264"/>
    </location>
</feature>
<dbReference type="PANTHER" id="PTHR47501:SF5">
    <property type="entry name" value="HAT C-TERMINAL DIMERISATION DOMAIN-CONTAINING PROTEIN"/>
    <property type="match status" value="1"/>
</dbReference>
<gene>
    <name evidence="1" type="ORF">FWK35_00035391</name>
</gene>
<sequence>CFAHTLNLCVTANINKVINNSDELSLVHVSVINKCNILWNLAGRPKSAVIIQNILGLTLSRPGETRWNNINKKNCLREQDFDYIEEHLLCTAQMAEALDIMQGETNTYYGVVLPCLLALRRKIEKLAKPERIWLYFEPIIDAILKSIDKRFENYLNLSSLESVNASIAAFSYPRFKKCWLTCVKIENHDKLINFFKKAADDVISAQNTPLHSEKSPIINQTTDDFFDFGSSSSARSASTGTTKSQLEVLHFLSDEENNLNNLYY</sequence>
<protein>
    <submittedName>
        <fullName evidence="1">Uncharacterized protein</fullName>
    </submittedName>
</protein>